<evidence type="ECO:0000256" key="1">
    <source>
        <dbReference type="SAM" id="Coils"/>
    </source>
</evidence>
<name>A0ABN2M6E2_9MICO</name>
<evidence type="ECO:0008006" key="6">
    <source>
        <dbReference type="Google" id="ProtNLM"/>
    </source>
</evidence>
<feature type="compositionally biased region" description="Low complexity" evidence="2">
    <location>
        <begin position="319"/>
        <end position="341"/>
    </location>
</feature>
<feature type="region of interest" description="Disordered" evidence="2">
    <location>
        <begin position="253"/>
        <end position="280"/>
    </location>
</feature>
<feature type="compositionally biased region" description="Basic and acidic residues" evidence="2">
    <location>
        <begin position="257"/>
        <end position="275"/>
    </location>
</feature>
<keyword evidence="1" id="KW-0175">Coiled coil</keyword>
<feature type="compositionally biased region" description="Basic residues" evidence="2">
    <location>
        <begin position="402"/>
        <end position="415"/>
    </location>
</feature>
<keyword evidence="3" id="KW-0812">Transmembrane</keyword>
<feature type="coiled-coil region" evidence="1">
    <location>
        <begin position="47"/>
        <end position="74"/>
    </location>
</feature>
<dbReference type="RefSeq" id="WP_344295844.1">
    <property type="nucleotide sequence ID" value="NZ_BAAANJ010000006.1"/>
</dbReference>
<keyword evidence="5" id="KW-1185">Reference proteome</keyword>
<accession>A0ABN2M6E2</accession>
<keyword evidence="3" id="KW-0472">Membrane</keyword>
<gene>
    <name evidence="4" type="ORF">GCM10009749_20220</name>
</gene>
<organism evidence="4 5">
    <name type="scientific">Agromyces neolithicus</name>
    <dbReference type="NCBI Taxonomy" id="269420"/>
    <lineage>
        <taxon>Bacteria</taxon>
        <taxon>Bacillati</taxon>
        <taxon>Actinomycetota</taxon>
        <taxon>Actinomycetes</taxon>
        <taxon>Micrococcales</taxon>
        <taxon>Microbacteriaceae</taxon>
        <taxon>Agromyces</taxon>
    </lineage>
</organism>
<evidence type="ECO:0000313" key="5">
    <source>
        <dbReference type="Proteomes" id="UP001500002"/>
    </source>
</evidence>
<evidence type="ECO:0000256" key="2">
    <source>
        <dbReference type="SAM" id="MobiDB-lite"/>
    </source>
</evidence>
<feature type="compositionally biased region" description="Low complexity" evidence="2">
    <location>
        <begin position="377"/>
        <end position="389"/>
    </location>
</feature>
<evidence type="ECO:0000256" key="3">
    <source>
        <dbReference type="SAM" id="Phobius"/>
    </source>
</evidence>
<feature type="transmembrane region" description="Helical" evidence="3">
    <location>
        <begin position="6"/>
        <end position="28"/>
    </location>
</feature>
<reference evidence="5" key="1">
    <citation type="journal article" date="2019" name="Int. J. Syst. Evol. Microbiol.">
        <title>The Global Catalogue of Microorganisms (GCM) 10K type strain sequencing project: providing services to taxonomists for standard genome sequencing and annotation.</title>
        <authorList>
            <consortium name="The Broad Institute Genomics Platform"/>
            <consortium name="The Broad Institute Genome Sequencing Center for Infectious Disease"/>
            <person name="Wu L."/>
            <person name="Ma J."/>
        </authorList>
    </citation>
    <scope>NUCLEOTIDE SEQUENCE [LARGE SCALE GENOMIC DNA]</scope>
    <source>
        <strain evidence="5">JCM 14322</strain>
    </source>
</reference>
<comment type="caution">
    <text evidence="4">The sequence shown here is derived from an EMBL/GenBank/DDBJ whole genome shotgun (WGS) entry which is preliminary data.</text>
</comment>
<evidence type="ECO:0000313" key="4">
    <source>
        <dbReference type="EMBL" id="GAA1811169.1"/>
    </source>
</evidence>
<sequence>MPESLWWLPSLLVFGAAAVVLGGAVVGLRRLGSRREHRDLEQGRAAEAQAKARIVQADDAVRDAEREVAFVEAQFGAASARELRATVDSARGRLREAFLLQQRLDDAEPDSAAERRSWTARIDDLCRSALAAIDAADAALTTRRRAERGAGDELPALREQAARLERRHAEASQMLDRLGTRFDASALTAVRSAARRAEAALTAAAEALDEAERRVDGSRPVEDRLAVAGDRVAQATRDLGEVEGFELELADAQASASEEREALEGELAAARRERDDADDADAGARLGEAVGEVSAVIAARSEVSGIRSPTAIACAPPVTGSRSPARPRAPPRTGSTAPAARWAGRSRSPRASCGSRVRRSIADAAVSGPMPAPGSPRPSGNSSSRVRSPTPWRPLMLPGARPRARATPRRSRCSM</sequence>
<proteinExistence type="predicted"/>
<feature type="coiled-coil region" evidence="1">
    <location>
        <begin position="154"/>
        <end position="214"/>
    </location>
</feature>
<feature type="region of interest" description="Disordered" evidence="2">
    <location>
        <begin position="312"/>
        <end position="415"/>
    </location>
</feature>
<dbReference type="Proteomes" id="UP001500002">
    <property type="component" value="Unassembled WGS sequence"/>
</dbReference>
<protein>
    <recommendedName>
        <fullName evidence="6">TPM domain-containing protein</fullName>
    </recommendedName>
</protein>
<dbReference type="EMBL" id="BAAANJ010000006">
    <property type="protein sequence ID" value="GAA1811169.1"/>
    <property type="molecule type" value="Genomic_DNA"/>
</dbReference>
<keyword evidence="3" id="KW-1133">Transmembrane helix</keyword>